<reference evidence="8 9" key="1">
    <citation type="submission" date="2021-05" db="EMBL/GenBank/DDBJ databases">
        <title>A Polyphasic approach of four new species of the genus Ohtaekwangia: Ohtaekwangia histidinii sp. nov., Ohtaekwangia cretensis sp. nov., Ohtaekwangia indiensis sp. nov., Ohtaekwangia reichenbachii sp. nov. from diverse environment.</title>
        <authorList>
            <person name="Octaviana S."/>
        </authorList>
    </citation>
    <scope>NUCLEOTIDE SEQUENCE [LARGE SCALE GENOMIC DNA]</scope>
    <source>
        <strain evidence="8 9">PWU5</strain>
    </source>
</reference>
<keyword evidence="3" id="KW-1134">Transmembrane beta strand</keyword>
<dbReference type="Proteomes" id="UP001319080">
    <property type="component" value="Unassembled WGS sequence"/>
</dbReference>
<accession>A0AAP2E0B0</accession>
<dbReference type="Gene3D" id="2.40.160.60">
    <property type="entry name" value="Outer membrane protein transport protein (OMPP1/FadL/TodX)"/>
    <property type="match status" value="1"/>
</dbReference>
<evidence type="ECO:0000256" key="4">
    <source>
        <dbReference type="ARBA" id="ARBA00022692"/>
    </source>
</evidence>
<proteinExistence type="inferred from homology"/>
<keyword evidence="7" id="KW-0998">Cell outer membrane</keyword>
<organism evidence="8 9">
    <name type="scientific">Dawidia cretensis</name>
    <dbReference type="NCBI Taxonomy" id="2782350"/>
    <lineage>
        <taxon>Bacteria</taxon>
        <taxon>Pseudomonadati</taxon>
        <taxon>Bacteroidota</taxon>
        <taxon>Cytophagia</taxon>
        <taxon>Cytophagales</taxon>
        <taxon>Chryseotaleaceae</taxon>
        <taxon>Dawidia</taxon>
    </lineage>
</organism>
<sequence>MKVMKVVRITLTAAILLFMISPTLPVLGQSFTGNALLFSRTKPAGSARIQALGGTQTSLGGDFSSAASNPAGLGFYTKSEFTLGLGVAGEDISTRYYGTTSSDQNTKFNIPSLSLVLHYGNGRETGFLGGSFGITFTRINDLNNSYRYSGTNSESSIIDFFVDDAYFQAPDDPSYLEAGNNGYYTLSGLAYNNFLVDAIYDDEGNFLNRYGSVLDTDIPIEGQPDEVRTIDQVESFRRSGRQYQWSFAYGANFSDKFYLGASLGLTTLRYSLELNFRESNFRYNRGEDAVDYNPLNYHSTTENIDIEGSGANFTIGAIYKPVSFVQLGVSLATPTWYSLTDNYTASQEADWNNFDYYDTPTNTSDDLRNIVSQFDSPTLSEYSLRTPMKVSAGATFIAKFGFISADVEFVNYGNSKYKDNTSNSDWYDSDNRSIKSTYTSVVNYRVGAEYRYQIFRARLGYNLMADPYRVSAGVDRKIQSISGGVGVRVKKFYTDLAVVSSKTENVRVPYSVDGIPEPRAIQDVKNMNYLLTLGFTF</sequence>
<dbReference type="AlphaFoldDB" id="A0AAP2E0B0"/>
<evidence type="ECO:0000256" key="7">
    <source>
        <dbReference type="ARBA" id="ARBA00023237"/>
    </source>
</evidence>
<keyword evidence="9" id="KW-1185">Reference proteome</keyword>
<keyword evidence="5" id="KW-0732">Signal</keyword>
<evidence type="ECO:0000313" key="8">
    <source>
        <dbReference type="EMBL" id="MBT1710410.1"/>
    </source>
</evidence>
<comment type="similarity">
    <text evidence="2">Belongs to the OmpP1/FadL family.</text>
</comment>
<protein>
    <submittedName>
        <fullName evidence="8">Uncharacterized protein</fullName>
    </submittedName>
</protein>
<keyword evidence="4" id="KW-0812">Transmembrane</keyword>
<dbReference type="GO" id="GO:0015483">
    <property type="term" value="F:long-chain fatty acid transporting porin activity"/>
    <property type="evidence" value="ECO:0007669"/>
    <property type="project" value="TreeGrafter"/>
</dbReference>
<dbReference type="InterPro" id="IPR005017">
    <property type="entry name" value="OMPP1/FadL/TodX"/>
</dbReference>
<dbReference type="PANTHER" id="PTHR35093">
    <property type="entry name" value="OUTER MEMBRANE PROTEIN NMB0088-RELATED"/>
    <property type="match status" value="1"/>
</dbReference>
<name>A0AAP2E0B0_9BACT</name>
<comment type="caution">
    <text evidence="8">The sequence shown here is derived from an EMBL/GenBank/DDBJ whole genome shotgun (WGS) entry which is preliminary data.</text>
</comment>
<comment type="subcellular location">
    <subcellularLocation>
        <location evidence="1">Cell outer membrane</location>
        <topology evidence="1">Multi-pass membrane protein</topology>
    </subcellularLocation>
</comment>
<dbReference type="SUPFAM" id="SSF56935">
    <property type="entry name" value="Porins"/>
    <property type="match status" value="1"/>
</dbReference>
<evidence type="ECO:0000256" key="6">
    <source>
        <dbReference type="ARBA" id="ARBA00023136"/>
    </source>
</evidence>
<evidence type="ECO:0000256" key="3">
    <source>
        <dbReference type="ARBA" id="ARBA00022452"/>
    </source>
</evidence>
<evidence type="ECO:0000256" key="2">
    <source>
        <dbReference type="ARBA" id="ARBA00008163"/>
    </source>
</evidence>
<evidence type="ECO:0000313" key="9">
    <source>
        <dbReference type="Proteomes" id="UP001319080"/>
    </source>
</evidence>
<evidence type="ECO:0000256" key="5">
    <source>
        <dbReference type="ARBA" id="ARBA00022729"/>
    </source>
</evidence>
<dbReference type="EMBL" id="JAHESE010000022">
    <property type="protein sequence ID" value="MBT1710410.1"/>
    <property type="molecule type" value="Genomic_DNA"/>
</dbReference>
<dbReference type="RefSeq" id="WP_254085984.1">
    <property type="nucleotide sequence ID" value="NZ_JAHESE010000022.1"/>
</dbReference>
<evidence type="ECO:0000256" key="1">
    <source>
        <dbReference type="ARBA" id="ARBA00004571"/>
    </source>
</evidence>
<gene>
    <name evidence="8" type="ORF">KK062_19355</name>
</gene>
<keyword evidence="6" id="KW-0472">Membrane</keyword>
<dbReference type="GO" id="GO:0009279">
    <property type="term" value="C:cell outer membrane"/>
    <property type="evidence" value="ECO:0007669"/>
    <property type="project" value="UniProtKB-SubCell"/>
</dbReference>
<dbReference type="PANTHER" id="PTHR35093:SF8">
    <property type="entry name" value="OUTER MEMBRANE PROTEIN NMB0088-RELATED"/>
    <property type="match status" value="1"/>
</dbReference>